<comment type="caution">
    <text evidence="1">The sequence shown here is derived from an EMBL/GenBank/DDBJ whole genome shotgun (WGS) entry which is preliminary data.</text>
</comment>
<evidence type="ECO:0000313" key="2">
    <source>
        <dbReference type="Proteomes" id="UP001066276"/>
    </source>
</evidence>
<dbReference type="EMBL" id="JANPWB010000002">
    <property type="protein sequence ID" value="KAJ1210684.1"/>
    <property type="molecule type" value="Genomic_DNA"/>
</dbReference>
<sequence length="77" mass="8473">MASMTGTSDSGTFTFRVTWDTRGPERFGSPTGSADCWRGSYRLQPSRGIPSPRVRHMDCDCFGGKSTVRSDKVPARL</sequence>
<proteinExistence type="predicted"/>
<organism evidence="1 2">
    <name type="scientific">Pleurodeles waltl</name>
    <name type="common">Iberian ribbed newt</name>
    <dbReference type="NCBI Taxonomy" id="8319"/>
    <lineage>
        <taxon>Eukaryota</taxon>
        <taxon>Metazoa</taxon>
        <taxon>Chordata</taxon>
        <taxon>Craniata</taxon>
        <taxon>Vertebrata</taxon>
        <taxon>Euteleostomi</taxon>
        <taxon>Amphibia</taxon>
        <taxon>Batrachia</taxon>
        <taxon>Caudata</taxon>
        <taxon>Salamandroidea</taxon>
        <taxon>Salamandridae</taxon>
        <taxon>Pleurodelinae</taxon>
        <taxon>Pleurodeles</taxon>
    </lineage>
</organism>
<protein>
    <submittedName>
        <fullName evidence="1">Uncharacterized protein</fullName>
    </submittedName>
</protein>
<dbReference type="Proteomes" id="UP001066276">
    <property type="component" value="Chromosome 1_2"/>
</dbReference>
<gene>
    <name evidence="1" type="ORF">NDU88_006046</name>
</gene>
<name>A0AAV7WF35_PLEWA</name>
<dbReference type="AlphaFoldDB" id="A0AAV7WF35"/>
<evidence type="ECO:0000313" key="1">
    <source>
        <dbReference type="EMBL" id="KAJ1210684.1"/>
    </source>
</evidence>
<keyword evidence="2" id="KW-1185">Reference proteome</keyword>
<accession>A0AAV7WF35</accession>
<reference evidence="1" key="1">
    <citation type="journal article" date="2022" name="bioRxiv">
        <title>Sequencing and chromosome-scale assembly of the giantPleurodeles waltlgenome.</title>
        <authorList>
            <person name="Brown T."/>
            <person name="Elewa A."/>
            <person name="Iarovenko S."/>
            <person name="Subramanian E."/>
            <person name="Araus A.J."/>
            <person name="Petzold A."/>
            <person name="Susuki M."/>
            <person name="Suzuki K.-i.T."/>
            <person name="Hayashi T."/>
            <person name="Toyoda A."/>
            <person name="Oliveira C."/>
            <person name="Osipova E."/>
            <person name="Leigh N.D."/>
            <person name="Simon A."/>
            <person name="Yun M.H."/>
        </authorList>
    </citation>
    <scope>NUCLEOTIDE SEQUENCE</scope>
    <source>
        <strain evidence="1">20211129_DDA</strain>
        <tissue evidence="1">Liver</tissue>
    </source>
</reference>